<comment type="caution">
    <text evidence="1">The sequence shown here is derived from an EMBL/GenBank/DDBJ whole genome shotgun (WGS) entry which is preliminary data.</text>
</comment>
<reference evidence="1" key="1">
    <citation type="submission" date="2021-05" db="EMBL/GenBank/DDBJ databases">
        <authorList>
            <person name="Pietrasiak N."/>
            <person name="Ward R."/>
            <person name="Stajich J.E."/>
            <person name="Kurbessoian T."/>
        </authorList>
    </citation>
    <scope>NUCLEOTIDE SEQUENCE</scope>
    <source>
        <strain evidence="1">HA4357-MV3</strain>
    </source>
</reference>
<dbReference type="AlphaFoldDB" id="A0A9E3LUC4"/>
<gene>
    <name evidence="1" type="ORF">KME28_18645</name>
</gene>
<organism evidence="1 2">
    <name type="scientific">Pelatocladus maniniholoensis HA4357-MV3</name>
    <dbReference type="NCBI Taxonomy" id="1117104"/>
    <lineage>
        <taxon>Bacteria</taxon>
        <taxon>Bacillati</taxon>
        <taxon>Cyanobacteriota</taxon>
        <taxon>Cyanophyceae</taxon>
        <taxon>Nostocales</taxon>
        <taxon>Nostocaceae</taxon>
        <taxon>Pelatocladus</taxon>
    </lineage>
</organism>
<proteinExistence type="predicted"/>
<protein>
    <submittedName>
        <fullName evidence="1">Uncharacterized protein</fullName>
    </submittedName>
</protein>
<dbReference type="Proteomes" id="UP000813215">
    <property type="component" value="Unassembled WGS sequence"/>
</dbReference>
<reference evidence="1" key="2">
    <citation type="journal article" date="2022" name="Microbiol. Resour. Announc.">
        <title>Metagenome Sequencing to Explore Phylogenomics of Terrestrial Cyanobacteria.</title>
        <authorList>
            <person name="Ward R.D."/>
            <person name="Stajich J.E."/>
            <person name="Johansen J.R."/>
            <person name="Huntemann M."/>
            <person name="Clum A."/>
            <person name="Foster B."/>
            <person name="Foster B."/>
            <person name="Roux S."/>
            <person name="Palaniappan K."/>
            <person name="Varghese N."/>
            <person name="Mukherjee S."/>
            <person name="Reddy T.B.K."/>
            <person name="Daum C."/>
            <person name="Copeland A."/>
            <person name="Chen I.A."/>
            <person name="Ivanova N.N."/>
            <person name="Kyrpides N.C."/>
            <person name="Shapiro N."/>
            <person name="Eloe-Fadrosh E.A."/>
            <person name="Pietrasiak N."/>
        </authorList>
    </citation>
    <scope>NUCLEOTIDE SEQUENCE</scope>
    <source>
        <strain evidence="1">HA4357-MV3</strain>
    </source>
</reference>
<evidence type="ECO:0000313" key="1">
    <source>
        <dbReference type="EMBL" id="MBW4433677.1"/>
    </source>
</evidence>
<dbReference type="EMBL" id="JAHHHW010000109">
    <property type="protein sequence ID" value="MBW4433677.1"/>
    <property type="molecule type" value="Genomic_DNA"/>
</dbReference>
<name>A0A9E3LUC4_9NOST</name>
<evidence type="ECO:0000313" key="2">
    <source>
        <dbReference type="Proteomes" id="UP000813215"/>
    </source>
</evidence>
<sequence>MTFNCDGQAYCDEGNTAVITVSFNNQKETFEVPNAPVCVKKESINSNTGKKCYRFQGLSNGVVTFEHFACGITAYYQSDPGLQNNGAWLVVDGVIQNGTSYYYWSGS</sequence>
<accession>A0A9E3LUC4</accession>